<dbReference type="InterPro" id="IPR050319">
    <property type="entry name" value="ABC_transp_ATP-bind"/>
</dbReference>
<evidence type="ECO:0000256" key="1">
    <source>
        <dbReference type="ARBA" id="ARBA00022448"/>
    </source>
</evidence>
<dbReference type="SUPFAM" id="SSF52540">
    <property type="entry name" value="P-loop containing nucleoside triphosphate hydrolases"/>
    <property type="match status" value="1"/>
</dbReference>
<feature type="domain" description="ABC transporter" evidence="4">
    <location>
        <begin position="5"/>
        <end position="236"/>
    </location>
</feature>
<dbReference type="InterPro" id="IPR003439">
    <property type="entry name" value="ABC_transporter-like_ATP-bd"/>
</dbReference>
<dbReference type="CDD" id="cd03257">
    <property type="entry name" value="ABC_NikE_OppD_transporters"/>
    <property type="match status" value="1"/>
</dbReference>
<keyword evidence="3" id="KW-0067">ATP-binding</keyword>
<evidence type="ECO:0000256" key="2">
    <source>
        <dbReference type="ARBA" id="ARBA00022741"/>
    </source>
</evidence>
<keyword evidence="2" id="KW-0547">Nucleotide-binding</keyword>
<dbReference type="PANTHER" id="PTHR43776">
    <property type="entry name" value="TRANSPORT ATP-BINDING PROTEIN"/>
    <property type="match status" value="1"/>
</dbReference>
<keyword evidence="6" id="KW-1185">Reference proteome</keyword>
<protein>
    <submittedName>
        <fullName evidence="5">ABC transporter family protein</fullName>
    </submittedName>
</protein>
<evidence type="ECO:0000313" key="5">
    <source>
        <dbReference type="EMBL" id="EPJ27407.1"/>
    </source>
</evidence>
<dbReference type="InterPro" id="IPR003593">
    <property type="entry name" value="AAA+_ATPase"/>
</dbReference>
<evidence type="ECO:0000313" key="6">
    <source>
        <dbReference type="Proteomes" id="UP000014627"/>
    </source>
</evidence>
<dbReference type="InterPro" id="IPR017871">
    <property type="entry name" value="ABC_transporter-like_CS"/>
</dbReference>
<evidence type="ECO:0000256" key="3">
    <source>
        <dbReference type="ARBA" id="ARBA00022840"/>
    </source>
</evidence>
<name>A0ABN0MNB2_CHLPS</name>
<dbReference type="PROSITE" id="PS50893">
    <property type="entry name" value="ABC_TRANSPORTER_2"/>
    <property type="match status" value="1"/>
</dbReference>
<dbReference type="RefSeq" id="WP_006343272.1">
    <property type="nucleotide sequence ID" value="NZ_KE356190.1"/>
</dbReference>
<dbReference type="InterPro" id="IPR027417">
    <property type="entry name" value="P-loop_NTPase"/>
</dbReference>
<reference evidence="5 6" key="1">
    <citation type="submission" date="2013-04" db="EMBL/GenBank/DDBJ databases">
        <title>Genome sequence of Chlamydia psittaci 99DC5.</title>
        <authorList>
            <person name="Huot-Creasy H."/>
            <person name="McCracken C.L."/>
            <person name="Humphries M."/>
            <person name="Sachse K."/>
            <person name="Laroucau K."/>
            <person name="Bavoil P."/>
            <person name="Myers G.S."/>
        </authorList>
    </citation>
    <scope>NUCLEOTIDE SEQUENCE [LARGE SCALE GENOMIC DNA]</scope>
    <source>
        <strain evidence="5 6">99DC5</strain>
    </source>
</reference>
<accession>A0ABN0MNB2</accession>
<dbReference type="Gene3D" id="3.40.50.300">
    <property type="entry name" value="P-loop containing nucleotide triphosphate hydrolases"/>
    <property type="match status" value="1"/>
</dbReference>
<dbReference type="Pfam" id="PF00005">
    <property type="entry name" value="ABC_tran"/>
    <property type="match status" value="1"/>
</dbReference>
<organism evidence="5 6">
    <name type="scientific">Chlamydia psittaci 99DC5</name>
    <dbReference type="NCBI Taxonomy" id="1112251"/>
    <lineage>
        <taxon>Bacteria</taxon>
        <taxon>Pseudomonadati</taxon>
        <taxon>Chlamydiota</taxon>
        <taxon>Chlamydiia</taxon>
        <taxon>Chlamydiales</taxon>
        <taxon>Chlamydiaceae</taxon>
        <taxon>Chlamydia/Chlamydophila group</taxon>
        <taxon>Chlamydia</taxon>
    </lineage>
</organism>
<dbReference type="GeneID" id="12243059"/>
<comment type="caution">
    <text evidence="5">The sequence shown here is derived from an EMBL/GenBank/DDBJ whole genome shotgun (WGS) entry which is preliminary data.</text>
</comment>
<sequence>MTNLITIKNLSISIRKQVILNDINLELKKGECLTVVGASGSGKSSLALAILGLMRPNHGTITFHVDPKTPKAKTVQIVWQDIHSSLNPTMSVEDLILEPLHIIGTYSKEQQKEKILSVLRLVNLPLSVLRLKPYKLSGGQKQRVAIAKALVCEPDLLICDEPISALDTLNQSLILELFQTIKQQCESTLLFITHDMSAAYYIADTIAVMDKGSLVEYAPREKIFMDPKHKKTQELLDAIPVFSLEDTECHHSDTAHEKVLI</sequence>
<evidence type="ECO:0000259" key="4">
    <source>
        <dbReference type="PROSITE" id="PS50893"/>
    </source>
</evidence>
<keyword evidence="1" id="KW-0813">Transport</keyword>
<dbReference type="PROSITE" id="PS00211">
    <property type="entry name" value="ABC_TRANSPORTER_1"/>
    <property type="match status" value="1"/>
</dbReference>
<proteinExistence type="predicted"/>
<dbReference type="Proteomes" id="UP000014627">
    <property type="component" value="Unassembled WGS sequence"/>
</dbReference>
<gene>
    <name evidence="5" type="ORF">CP99DC5_1060</name>
</gene>
<dbReference type="PANTHER" id="PTHR43776:SF8">
    <property type="entry name" value="ABC TRANSPORTER, ATP-BINDING PROTEIN"/>
    <property type="match status" value="1"/>
</dbReference>
<dbReference type="SMART" id="SM00382">
    <property type="entry name" value="AAA"/>
    <property type="match status" value="1"/>
</dbReference>
<dbReference type="EMBL" id="ATLC01000056">
    <property type="protein sequence ID" value="EPJ27407.1"/>
    <property type="molecule type" value="Genomic_DNA"/>
</dbReference>